<evidence type="ECO:0000313" key="1">
    <source>
        <dbReference type="EMBL" id="KIO03158.1"/>
    </source>
</evidence>
<dbReference type="HOGENOM" id="CLU_199240_0_0_1"/>
<feature type="non-terminal residue" evidence="1">
    <location>
        <position position="1"/>
    </location>
</feature>
<dbReference type="Gene3D" id="1.10.10.60">
    <property type="entry name" value="Homeodomain-like"/>
    <property type="match status" value="1"/>
</dbReference>
<reference evidence="2" key="2">
    <citation type="submission" date="2015-01" db="EMBL/GenBank/DDBJ databases">
        <title>Evolutionary Origins and Diversification of the Mycorrhizal Mutualists.</title>
        <authorList>
            <consortium name="DOE Joint Genome Institute"/>
            <consortium name="Mycorrhizal Genomics Consortium"/>
            <person name="Kohler A."/>
            <person name="Kuo A."/>
            <person name="Nagy L.G."/>
            <person name="Floudas D."/>
            <person name="Copeland A."/>
            <person name="Barry K.W."/>
            <person name="Cichocki N."/>
            <person name="Veneault-Fourrey C."/>
            <person name="LaButti K."/>
            <person name="Lindquist E.A."/>
            <person name="Lipzen A."/>
            <person name="Lundell T."/>
            <person name="Morin E."/>
            <person name="Murat C."/>
            <person name="Riley R."/>
            <person name="Ohm R."/>
            <person name="Sun H."/>
            <person name="Tunlid A."/>
            <person name="Henrissat B."/>
            <person name="Grigoriev I.V."/>
            <person name="Hibbett D.S."/>
            <person name="Martin F."/>
        </authorList>
    </citation>
    <scope>NUCLEOTIDE SEQUENCE [LARGE SCALE GENOMIC DNA]</scope>
    <source>
        <strain evidence="2">Marx 270</strain>
    </source>
</reference>
<dbReference type="STRING" id="870435.A0A0C3J253"/>
<reference evidence="1 2" key="1">
    <citation type="submission" date="2014-04" db="EMBL/GenBank/DDBJ databases">
        <authorList>
            <consortium name="DOE Joint Genome Institute"/>
            <person name="Kuo A."/>
            <person name="Kohler A."/>
            <person name="Costa M.D."/>
            <person name="Nagy L.G."/>
            <person name="Floudas D."/>
            <person name="Copeland A."/>
            <person name="Barry K.W."/>
            <person name="Cichocki N."/>
            <person name="Veneault-Fourrey C."/>
            <person name="LaButti K."/>
            <person name="Lindquist E.A."/>
            <person name="Lipzen A."/>
            <person name="Lundell T."/>
            <person name="Morin E."/>
            <person name="Murat C."/>
            <person name="Sun H."/>
            <person name="Tunlid A."/>
            <person name="Henrissat B."/>
            <person name="Grigoriev I.V."/>
            <person name="Hibbett D.S."/>
            <person name="Martin F."/>
            <person name="Nordberg H.P."/>
            <person name="Cantor M.N."/>
            <person name="Hua S.X."/>
        </authorList>
    </citation>
    <scope>NUCLEOTIDE SEQUENCE [LARGE SCALE GENOMIC DNA]</scope>
    <source>
        <strain evidence="1 2">Marx 270</strain>
    </source>
</reference>
<sequence>ELARILGVSRMTLWRTMRKHGLKRSYTLLSNDELDVLVKAFKIRKPESGFRYLLGHLRCNGIRIQ</sequence>
<accession>A0A0C3J253</accession>
<dbReference type="EMBL" id="KN831978">
    <property type="protein sequence ID" value="KIO03158.1"/>
    <property type="molecule type" value="Genomic_DNA"/>
</dbReference>
<dbReference type="InParanoid" id="A0A0C3J253"/>
<proteinExistence type="predicted"/>
<keyword evidence="2" id="KW-1185">Reference proteome</keyword>
<dbReference type="OrthoDB" id="2686689at2759"/>
<protein>
    <recommendedName>
        <fullName evidence="3">DNA binding HTH domain-containing protein</fullName>
    </recommendedName>
</protein>
<feature type="non-terminal residue" evidence="1">
    <location>
        <position position="65"/>
    </location>
</feature>
<dbReference type="Proteomes" id="UP000054217">
    <property type="component" value="Unassembled WGS sequence"/>
</dbReference>
<evidence type="ECO:0000313" key="2">
    <source>
        <dbReference type="Proteomes" id="UP000054217"/>
    </source>
</evidence>
<dbReference type="AlphaFoldDB" id="A0A0C3J253"/>
<gene>
    <name evidence="1" type="ORF">M404DRAFT_90483</name>
</gene>
<organism evidence="1 2">
    <name type="scientific">Pisolithus tinctorius Marx 270</name>
    <dbReference type="NCBI Taxonomy" id="870435"/>
    <lineage>
        <taxon>Eukaryota</taxon>
        <taxon>Fungi</taxon>
        <taxon>Dikarya</taxon>
        <taxon>Basidiomycota</taxon>
        <taxon>Agaricomycotina</taxon>
        <taxon>Agaricomycetes</taxon>
        <taxon>Agaricomycetidae</taxon>
        <taxon>Boletales</taxon>
        <taxon>Sclerodermatineae</taxon>
        <taxon>Pisolithaceae</taxon>
        <taxon>Pisolithus</taxon>
    </lineage>
</organism>
<name>A0A0C3J253_PISTI</name>
<evidence type="ECO:0008006" key="3">
    <source>
        <dbReference type="Google" id="ProtNLM"/>
    </source>
</evidence>